<organism evidence="1 2">
    <name type="scientific">Trifolium pratense</name>
    <name type="common">Red clover</name>
    <dbReference type="NCBI Taxonomy" id="57577"/>
    <lineage>
        <taxon>Eukaryota</taxon>
        <taxon>Viridiplantae</taxon>
        <taxon>Streptophyta</taxon>
        <taxon>Embryophyta</taxon>
        <taxon>Tracheophyta</taxon>
        <taxon>Spermatophyta</taxon>
        <taxon>Magnoliopsida</taxon>
        <taxon>eudicotyledons</taxon>
        <taxon>Gunneridae</taxon>
        <taxon>Pentapetalae</taxon>
        <taxon>rosids</taxon>
        <taxon>fabids</taxon>
        <taxon>Fabales</taxon>
        <taxon>Fabaceae</taxon>
        <taxon>Papilionoideae</taxon>
        <taxon>50 kb inversion clade</taxon>
        <taxon>NPAAA clade</taxon>
        <taxon>Hologalegina</taxon>
        <taxon>IRL clade</taxon>
        <taxon>Trifolieae</taxon>
        <taxon>Trifolium</taxon>
    </lineage>
</organism>
<evidence type="ECO:0000313" key="2">
    <source>
        <dbReference type="Proteomes" id="UP001177021"/>
    </source>
</evidence>
<dbReference type="EMBL" id="CASHSV030000001">
    <property type="protein sequence ID" value="CAJ2632153.1"/>
    <property type="molecule type" value="Genomic_DNA"/>
</dbReference>
<proteinExistence type="predicted"/>
<gene>
    <name evidence="1" type="ORF">MILVUS5_LOCUS3511</name>
</gene>
<keyword evidence="2" id="KW-1185">Reference proteome</keyword>
<name>A0ACB0IK67_TRIPR</name>
<accession>A0ACB0IK67</accession>
<evidence type="ECO:0000313" key="1">
    <source>
        <dbReference type="EMBL" id="CAJ2632153.1"/>
    </source>
</evidence>
<protein>
    <submittedName>
        <fullName evidence="1">Uncharacterized protein</fullName>
    </submittedName>
</protein>
<sequence length="300" mass="33048">MATTNAGTAQPRALSEKEAAIQMMLAADVHLGTKNCDFQMERYIFKRRDDGIYIINLGKTWEKLQLAARVIVAIENPKDIIVQSARPYGQRAVLKFAQYTSCHAIAGRHTPGTFTNQLQTSFSEPRLLILTDPRTDHQEAALGNIPTIAFCDTDSPMNYVDIGIPANNKGKHSIGCLFWLLARMVLQMRGTIRPGHKWDVMVDLFFYRDPEEAKEEEVDEVPVQDYAIADFNAVAAPNDGQWPAAIDQPWTDAVPQPIAAAPGVNWAASEAVAGDWGEAVPPPNQIPPPGVESIQATGWE</sequence>
<reference evidence="1" key="1">
    <citation type="submission" date="2023-10" db="EMBL/GenBank/DDBJ databases">
        <authorList>
            <person name="Rodriguez Cubillos JULIANA M."/>
            <person name="De Vega J."/>
        </authorList>
    </citation>
    <scope>NUCLEOTIDE SEQUENCE</scope>
</reference>
<dbReference type="Proteomes" id="UP001177021">
    <property type="component" value="Unassembled WGS sequence"/>
</dbReference>
<comment type="caution">
    <text evidence="1">The sequence shown here is derived from an EMBL/GenBank/DDBJ whole genome shotgun (WGS) entry which is preliminary data.</text>
</comment>